<comment type="catalytic activity">
    <reaction evidence="5">
        <text>L-glutaminyl-[protein] + H2O = L-glutamyl-[protein] + NH4(+)</text>
        <dbReference type="Rhea" id="RHEA:16441"/>
        <dbReference type="Rhea" id="RHEA-COMP:10207"/>
        <dbReference type="Rhea" id="RHEA-COMP:10208"/>
        <dbReference type="ChEBI" id="CHEBI:15377"/>
        <dbReference type="ChEBI" id="CHEBI:28938"/>
        <dbReference type="ChEBI" id="CHEBI:29973"/>
        <dbReference type="ChEBI" id="CHEBI:30011"/>
        <dbReference type="EC" id="3.5.1.44"/>
    </reaction>
</comment>
<feature type="active site" evidence="5 6">
    <location>
        <position position="285"/>
    </location>
</feature>
<proteinExistence type="inferred from homology"/>
<feature type="active site" evidence="5 6">
    <location>
        <position position="189"/>
    </location>
</feature>
<dbReference type="InterPro" id="IPR000673">
    <property type="entry name" value="Sig_transdc_resp-reg_Me-estase"/>
</dbReference>
<dbReference type="Pfam" id="PF00072">
    <property type="entry name" value="Response_reg"/>
    <property type="match status" value="1"/>
</dbReference>
<evidence type="ECO:0000256" key="2">
    <source>
        <dbReference type="ARBA" id="ARBA00022500"/>
    </source>
</evidence>
<dbReference type="SUPFAM" id="SSF52738">
    <property type="entry name" value="Methylesterase CheB, C-terminal domain"/>
    <property type="match status" value="1"/>
</dbReference>
<evidence type="ECO:0000256" key="3">
    <source>
        <dbReference type="ARBA" id="ARBA00022801"/>
    </source>
</evidence>
<dbReference type="PIRSF" id="PIRSF000876">
    <property type="entry name" value="RR_chemtxs_CheB"/>
    <property type="match status" value="1"/>
</dbReference>
<dbReference type="Proteomes" id="UP000229757">
    <property type="component" value="Chromosome"/>
</dbReference>
<comment type="domain">
    <text evidence="5">Contains a C-terminal catalytic domain, and an N-terminal region which modulates catalytic activity.</text>
</comment>
<accession>A0A2K8KQ79</accession>
<organism evidence="10 11">
    <name type="scientific">Reinekea forsetii</name>
    <dbReference type="NCBI Taxonomy" id="1336806"/>
    <lineage>
        <taxon>Bacteria</taxon>
        <taxon>Pseudomonadati</taxon>
        <taxon>Pseudomonadota</taxon>
        <taxon>Gammaproteobacteria</taxon>
        <taxon>Oceanospirillales</taxon>
        <taxon>Saccharospirillaceae</taxon>
        <taxon>Reinekea</taxon>
    </lineage>
</organism>
<dbReference type="SMART" id="SM00448">
    <property type="entry name" value="REC"/>
    <property type="match status" value="1"/>
</dbReference>
<evidence type="ECO:0000313" key="10">
    <source>
        <dbReference type="EMBL" id="ATX76903.1"/>
    </source>
</evidence>
<dbReference type="GO" id="GO:0008984">
    <property type="term" value="F:protein-glutamate methylesterase activity"/>
    <property type="evidence" value="ECO:0007669"/>
    <property type="project" value="UniProtKB-UniRule"/>
</dbReference>
<evidence type="ECO:0000259" key="9">
    <source>
        <dbReference type="PROSITE" id="PS50122"/>
    </source>
</evidence>
<sequence>MIKVLVVDDSALIRALLGKLIAADPALMLVGAAPDAFVAREMVIRLQPDVITLDIEMPKVDGLTFLTRLMQARPTPVIMISTLTSAGADATLRALELGAVDFIAKPMLDVSRGIEAYQELISTKIKMAAQARLIKPKVSSLNRIAPGSNNLIGSETILAIGASTGGTEAIKYLLMQFPAAMPAIVITQHMPPGFTKTFATRLNSLCQVRVKEAEQGERLLAGCAYIAPGDQHLEVIRVGADYRVRLHQQERVSGHRPSVDVLFQSLAHSAGVNTVALILTGMGRDGAEGMLRLARQGCYTLAQNEASCVVFGMPKEAIKLNAVSEVLGLDQLGDAVIQRLNALCAATGL</sequence>
<feature type="domain" description="CheB-type methylesterase" evidence="9">
    <location>
        <begin position="146"/>
        <end position="343"/>
    </location>
</feature>
<evidence type="ECO:0000259" key="8">
    <source>
        <dbReference type="PROSITE" id="PS50110"/>
    </source>
</evidence>
<dbReference type="EC" id="3.5.1.44" evidence="5"/>
<dbReference type="HAMAP" id="MF_00099">
    <property type="entry name" value="CheB_chemtxs"/>
    <property type="match status" value="1"/>
</dbReference>
<dbReference type="GO" id="GO:0006935">
    <property type="term" value="P:chemotaxis"/>
    <property type="evidence" value="ECO:0007669"/>
    <property type="project" value="UniProtKB-UniRule"/>
</dbReference>
<gene>
    <name evidence="5 10" type="primary">cheB</name>
    <name evidence="10" type="ORF">REIFOR_01765</name>
</gene>
<dbReference type="CDD" id="cd17541">
    <property type="entry name" value="REC_CheB-like"/>
    <property type="match status" value="1"/>
</dbReference>
<dbReference type="SUPFAM" id="SSF52172">
    <property type="entry name" value="CheY-like"/>
    <property type="match status" value="1"/>
</dbReference>
<evidence type="ECO:0000313" key="11">
    <source>
        <dbReference type="Proteomes" id="UP000229757"/>
    </source>
</evidence>
<dbReference type="NCBIfam" id="NF001965">
    <property type="entry name" value="PRK00742.1"/>
    <property type="match status" value="1"/>
</dbReference>
<comment type="PTM">
    <text evidence="5">Phosphorylated by CheA. Phosphorylation of the N-terminal regulatory domain activates the methylesterase activity.</text>
</comment>
<dbReference type="InterPro" id="IPR035909">
    <property type="entry name" value="CheB_C"/>
</dbReference>
<evidence type="ECO:0000256" key="7">
    <source>
        <dbReference type="PROSITE-ProRule" id="PRU00169"/>
    </source>
</evidence>
<feature type="modified residue" description="4-aspartylphosphate" evidence="5 7">
    <location>
        <position position="54"/>
    </location>
</feature>
<keyword evidence="3 5" id="KW-0378">Hydrolase</keyword>
<keyword evidence="1 5" id="KW-0963">Cytoplasm</keyword>
<keyword evidence="2 5" id="KW-0145">Chemotaxis</keyword>
<dbReference type="InterPro" id="IPR011006">
    <property type="entry name" value="CheY-like_superfamily"/>
</dbReference>
<evidence type="ECO:0000256" key="6">
    <source>
        <dbReference type="PROSITE-ProRule" id="PRU00050"/>
    </source>
</evidence>
<dbReference type="PROSITE" id="PS50110">
    <property type="entry name" value="RESPONSE_REGULATORY"/>
    <property type="match status" value="1"/>
</dbReference>
<dbReference type="KEGG" id="rfo:REIFOR_01765"/>
<dbReference type="GO" id="GO:0005737">
    <property type="term" value="C:cytoplasm"/>
    <property type="evidence" value="ECO:0007669"/>
    <property type="project" value="UniProtKB-SubCell"/>
</dbReference>
<name>A0A2K8KQ79_9GAMM</name>
<reference evidence="10 11" key="1">
    <citation type="journal article" date="2017" name="Environ. Microbiol.">
        <title>Genomic and physiological analyses of 'Reinekea forsetii' reveal a versatile opportunistic lifestyle during spring algae blooms.</title>
        <authorList>
            <person name="Avci B."/>
            <person name="Hahnke R.L."/>
            <person name="Chafee M."/>
            <person name="Fischer T."/>
            <person name="Gruber-Vodicka H."/>
            <person name="Tegetmeyer H.E."/>
            <person name="Harder J."/>
            <person name="Fuchs B.M."/>
            <person name="Amann R.I."/>
            <person name="Teeling H."/>
        </authorList>
    </citation>
    <scope>NUCLEOTIDE SEQUENCE [LARGE SCALE GENOMIC DNA]</scope>
    <source>
        <strain evidence="10 11">Hel1_31_D35</strain>
    </source>
</reference>
<dbReference type="CDD" id="cd16432">
    <property type="entry name" value="CheB_Rec"/>
    <property type="match status" value="1"/>
</dbReference>
<dbReference type="Pfam" id="PF01339">
    <property type="entry name" value="CheB_methylest"/>
    <property type="match status" value="1"/>
</dbReference>
<feature type="active site" evidence="5 6">
    <location>
        <position position="163"/>
    </location>
</feature>
<dbReference type="PROSITE" id="PS50122">
    <property type="entry name" value="CHEB"/>
    <property type="match status" value="1"/>
</dbReference>
<dbReference type="NCBIfam" id="NF009206">
    <property type="entry name" value="PRK12555.1"/>
    <property type="match status" value="1"/>
</dbReference>
<dbReference type="GO" id="GO:0050568">
    <property type="term" value="F:protein-glutamine glutaminase activity"/>
    <property type="evidence" value="ECO:0007669"/>
    <property type="project" value="UniProtKB-UniRule"/>
</dbReference>
<dbReference type="RefSeq" id="WP_100257209.1">
    <property type="nucleotide sequence ID" value="NZ_CP011797.1"/>
</dbReference>
<comment type="function">
    <text evidence="5">Involved in chemotaxis. Part of a chemotaxis signal transduction system that modulates chemotaxis in response to various stimuli. Catalyzes the demethylation of specific methylglutamate residues introduced into the chemoreceptors (methyl-accepting chemotaxis proteins or MCP) by CheR. Also mediates the irreversible deamidation of specific glutamine residues to glutamic acid.</text>
</comment>
<keyword evidence="11" id="KW-1185">Reference proteome</keyword>
<dbReference type="PANTHER" id="PTHR42872:SF6">
    <property type="entry name" value="PROTEIN-GLUTAMATE METHYLESTERASE_PROTEIN-GLUTAMINE GLUTAMINASE"/>
    <property type="match status" value="1"/>
</dbReference>
<dbReference type="Gene3D" id="3.40.50.2300">
    <property type="match status" value="1"/>
</dbReference>
<comment type="catalytic activity">
    <reaction evidence="4 5">
        <text>[protein]-L-glutamate 5-O-methyl ester + H2O = L-glutamyl-[protein] + methanol + H(+)</text>
        <dbReference type="Rhea" id="RHEA:23236"/>
        <dbReference type="Rhea" id="RHEA-COMP:10208"/>
        <dbReference type="Rhea" id="RHEA-COMP:10311"/>
        <dbReference type="ChEBI" id="CHEBI:15377"/>
        <dbReference type="ChEBI" id="CHEBI:15378"/>
        <dbReference type="ChEBI" id="CHEBI:17790"/>
        <dbReference type="ChEBI" id="CHEBI:29973"/>
        <dbReference type="ChEBI" id="CHEBI:82795"/>
        <dbReference type="EC" id="3.1.1.61"/>
    </reaction>
</comment>
<dbReference type="Gene3D" id="3.40.50.180">
    <property type="entry name" value="Methylesterase CheB, C-terminal domain"/>
    <property type="match status" value="1"/>
</dbReference>
<comment type="similarity">
    <text evidence="5">Belongs to the CheB family.</text>
</comment>
<evidence type="ECO:0000256" key="4">
    <source>
        <dbReference type="ARBA" id="ARBA00048267"/>
    </source>
</evidence>
<dbReference type="InterPro" id="IPR001789">
    <property type="entry name" value="Sig_transdc_resp-reg_receiver"/>
</dbReference>
<comment type="subcellular location">
    <subcellularLocation>
        <location evidence="5">Cytoplasm</location>
    </subcellularLocation>
</comment>
<feature type="domain" description="Response regulatory" evidence="8">
    <location>
        <begin position="3"/>
        <end position="120"/>
    </location>
</feature>
<dbReference type="AlphaFoldDB" id="A0A2K8KQ79"/>
<keyword evidence="5 7" id="KW-0597">Phosphoprotein</keyword>
<evidence type="ECO:0000256" key="1">
    <source>
        <dbReference type="ARBA" id="ARBA00022490"/>
    </source>
</evidence>
<dbReference type="EC" id="3.1.1.61" evidence="5"/>
<dbReference type="EMBL" id="CP011797">
    <property type="protein sequence ID" value="ATX76903.1"/>
    <property type="molecule type" value="Genomic_DNA"/>
</dbReference>
<dbReference type="InterPro" id="IPR008248">
    <property type="entry name" value="CheB-like"/>
</dbReference>
<protein>
    <recommendedName>
        <fullName evidence="5">Protein-glutamate methylesterase/protein-glutamine glutaminase</fullName>
        <ecNumber evidence="5">3.1.1.61</ecNumber>
        <ecNumber evidence="5">3.5.1.44</ecNumber>
    </recommendedName>
</protein>
<dbReference type="GO" id="GO:0000156">
    <property type="term" value="F:phosphorelay response regulator activity"/>
    <property type="evidence" value="ECO:0007669"/>
    <property type="project" value="InterPro"/>
</dbReference>
<dbReference type="OrthoDB" id="9793421at2"/>
<evidence type="ECO:0000256" key="5">
    <source>
        <dbReference type="HAMAP-Rule" id="MF_00099"/>
    </source>
</evidence>
<dbReference type="PANTHER" id="PTHR42872">
    <property type="entry name" value="PROTEIN-GLUTAMATE METHYLESTERASE/PROTEIN-GLUTAMINE GLUTAMINASE"/>
    <property type="match status" value="1"/>
</dbReference>